<evidence type="ECO:0000313" key="1">
    <source>
        <dbReference type="EMBL" id="MCA9756320.1"/>
    </source>
</evidence>
<dbReference type="AlphaFoldDB" id="A0A956SDC6"/>
<proteinExistence type="predicted"/>
<dbReference type="EMBL" id="JAGQHS010000049">
    <property type="protein sequence ID" value="MCA9756320.1"/>
    <property type="molecule type" value="Genomic_DNA"/>
</dbReference>
<reference evidence="1" key="1">
    <citation type="submission" date="2020-04" db="EMBL/GenBank/DDBJ databases">
        <authorList>
            <person name="Zhang T."/>
        </authorList>
    </citation>
    <scope>NUCLEOTIDE SEQUENCE</scope>
    <source>
        <strain evidence="1">HKST-UBA02</strain>
    </source>
</reference>
<gene>
    <name evidence="1" type="ORF">KDA27_11010</name>
</gene>
<evidence type="ECO:0000313" key="2">
    <source>
        <dbReference type="Proteomes" id="UP000739538"/>
    </source>
</evidence>
<comment type="caution">
    <text evidence="1">The sequence shown here is derived from an EMBL/GenBank/DDBJ whole genome shotgun (WGS) entry which is preliminary data.</text>
</comment>
<reference evidence="1" key="2">
    <citation type="journal article" date="2021" name="Microbiome">
        <title>Successional dynamics and alternative stable states in a saline activated sludge microbial community over 9 years.</title>
        <authorList>
            <person name="Wang Y."/>
            <person name="Ye J."/>
            <person name="Ju F."/>
            <person name="Liu L."/>
            <person name="Boyd J.A."/>
            <person name="Deng Y."/>
            <person name="Parks D.H."/>
            <person name="Jiang X."/>
            <person name="Yin X."/>
            <person name="Woodcroft B.J."/>
            <person name="Tyson G.W."/>
            <person name="Hugenholtz P."/>
            <person name="Polz M.F."/>
            <person name="Zhang T."/>
        </authorList>
    </citation>
    <scope>NUCLEOTIDE SEQUENCE</scope>
    <source>
        <strain evidence="1">HKST-UBA02</strain>
    </source>
</reference>
<organism evidence="1 2">
    <name type="scientific">Eiseniibacteriota bacterium</name>
    <dbReference type="NCBI Taxonomy" id="2212470"/>
    <lineage>
        <taxon>Bacteria</taxon>
        <taxon>Candidatus Eiseniibacteriota</taxon>
    </lineage>
</organism>
<sequence>MEFGFLGTVGGGRRAALLLGLCVAISTYGTGQPALADDELVPPTEKDYECEVVDLDTGLPVEGVWIEANELIDWINCAEYANGTCSNCYGQDQVQSLHGRSDANGRVHVVFQLPYCEPISEDPPLWEKRIHRSWEDPGLWEPGQTEADRWIVGRVERTNGEDIVHRVHLIRESDLIETFAPVLHRHRGRELQADLADLVRSVDDHARLQAFDVTGRRILDSNPPPVHVWDDHYWDSYGSGTQQPFFRLDFDDSVLHDGAPPGERPLYAHVFPYEDGVVLQYWLWFQGNDLRQLPGHIGYHEGDWEHLAIYVELDEFGDWIAKQVNLSQHLGGQSLPSEQCWWSATNDPTYLGMTQGFDPERSHLHVWVAANSHALYNRFDPVFTV</sequence>
<dbReference type="Proteomes" id="UP000739538">
    <property type="component" value="Unassembled WGS sequence"/>
</dbReference>
<accession>A0A956SDC6</accession>
<name>A0A956SDC6_UNCEI</name>
<protein>
    <submittedName>
        <fullName evidence="1">Uncharacterized protein</fullName>
    </submittedName>
</protein>
<feature type="non-terminal residue" evidence="1">
    <location>
        <position position="385"/>
    </location>
</feature>